<dbReference type="GeneID" id="26909405"/>
<dbReference type="EMBL" id="LGTL01000029">
    <property type="protein sequence ID" value="KPA74427.1"/>
    <property type="molecule type" value="Genomic_DNA"/>
</dbReference>
<dbReference type="RefSeq" id="XP_015652864.1">
    <property type="nucleotide sequence ID" value="XM_015808411.1"/>
</dbReference>
<comment type="caution">
    <text evidence="1">The sequence shown here is derived from an EMBL/GenBank/DDBJ whole genome shotgun (WGS) entry which is preliminary data.</text>
</comment>
<dbReference type="Proteomes" id="UP000037923">
    <property type="component" value="Unassembled WGS sequence"/>
</dbReference>
<accession>A0A0M9FRC0</accession>
<proteinExistence type="predicted"/>
<gene>
    <name evidence="1" type="ORF">ABB37_09122</name>
</gene>
<dbReference type="OMA" id="RNADNME"/>
<evidence type="ECO:0000313" key="1">
    <source>
        <dbReference type="EMBL" id="KPA74427.1"/>
    </source>
</evidence>
<dbReference type="AlphaFoldDB" id="A0A0M9FRC0"/>
<keyword evidence="2" id="KW-1185">Reference proteome</keyword>
<dbReference type="VEuPathDB" id="TriTrypDB:LpyrH10_29_0370"/>
<reference evidence="1 2" key="1">
    <citation type="submission" date="2015-07" db="EMBL/GenBank/DDBJ databases">
        <title>High-quality genome of monoxenous trypanosomatid Leptomonas pyrrhocoris.</title>
        <authorList>
            <person name="Flegontov P."/>
            <person name="Butenko A."/>
            <person name="Firsov S."/>
            <person name="Vlcek C."/>
            <person name="Logacheva M.D."/>
            <person name="Field M."/>
            <person name="Filatov D."/>
            <person name="Flegontova O."/>
            <person name="Gerasimov E."/>
            <person name="Jackson A.P."/>
            <person name="Kelly S."/>
            <person name="Opperdoes F."/>
            <person name="O'Reilly A."/>
            <person name="Votypka J."/>
            <person name="Yurchenko V."/>
            <person name="Lukes J."/>
        </authorList>
    </citation>
    <scope>NUCLEOTIDE SEQUENCE [LARGE SCALE GENOMIC DNA]</scope>
    <source>
        <strain evidence="1">H10</strain>
    </source>
</reference>
<name>A0A0M9FRC0_LEPPY</name>
<organism evidence="1 2">
    <name type="scientific">Leptomonas pyrrhocoris</name>
    <name type="common">Firebug parasite</name>
    <dbReference type="NCBI Taxonomy" id="157538"/>
    <lineage>
        <taxon>Eukaryota</taxon>
        <taxon>Discoba</taxon>
        <taxon>Euglenozoa</taxon>
        <taxon>Kinetoplastea</taxon>
        <taxon>Metakinetoplastina</taxon>
        <taxon>Trypanosomatida</taxon>
        <taxon>Trypanosomatidae</taxon>
        <taxon>Leishmaniinae</taxon>
        <taxon>Leptomonas</taxon>
    </lineage>
</organism>
<evidence type="ECO:0000313" key="2">
    <source>
        <dbReference type="Proteomes" id="UP000037923"/>
    </source>
</evidence>
<dbReference type="RefSeq" id="XP_015652865.1">
    <property type="nucleotide sequence ID" value="XM_015808412.1"/>
</dbReference>
<dbReference type="RefSeq" id="XP_015652866.1">
    <property type="nucleotide sequence ID" value="XM_015808413.1"/>
</dbReference>
<dbReference type="OrthoDB" id="259887at2759"/>
<dbReference type="EMBL" id="LGTL01000029">
    <property type="protein sequence ID" value="KPA74425.1"/>
    <property type="molecule type" value="Genomic_DNA"/>
</dbReference>
<dbReference type="EMBL" id="LGTL01000029">
    <property type="protein sequence ID" value="KPA74426.1"/>
    <property type="molecule type" value="Genomic_DNA"/>
</dbReference>
<protein>
    <submittedName>
        <fullName evidence="1">Uncharacterized protein</fullName>
    </submittedName>
</protein>
<sequence length="201" mass="22587">MVDAPQGMLQFVVQKSNNSSELMWSTRVLTVDVANHILYLSQRRNVSHIEHHVMVAIKEVKWWPHYSWFFHSNAYILGDSELTFCVKGSTLHSDTASPFSYILHPRTRRITAQEHSALERSAAAMVRGFPVNNITPSSKVHCSDVWMLRCMTREDMEPLLVAFQSAVMNPGSVKGTVHVAPPICGEEPVGESAETARLNAR</sequence>